<keyword evidence="4" id="KW-0520">NAD</keyword>
<dbReference type="HOGENOM" id="CLU_005391_0_0_11"/>
<protein>
    <recommendedName>
        <fullName evidence="2">L-glutamate gamma-semialdehyde dehydrogenase</fullName>
        <ecNumber evidence="2">1.2.1.88</ecNumber>
    </recommendedName>
</protein>
<dbReference type="PANTHER" id="PTHR42862:SF1">
    <property type="entry name" value="DELTA-1-PYRROLINE-5-CARBOXYLATE DEHYDROGENASE 2, ISOFORM A-RELATED"/>
    <property type="match status" value="1"/>
</dbReference>
<proteinExistence type="predicted"/>
<evidence type="ECO:0000256" key="3">
    <source>
        <dbReference type="ARBA" id="ARBA00023002"/>
    </source>
</evidence>
<reference evidence="8" key="2">
    <citation type="submission" date="2010-01" db="EMBL/GenBank/DDBJ databases">
        <title>The complete genome of Conexibacter woesei DSM 14684.</title>
        <authorList>
            <consortium name="US DOE Joint Genome Institute (JGI-PGF)"/>
            <person name="Lucas S."/>
            <person name="Copeland A."/>
            <person name="Lapidus A."/>
            <person name="Glavina del Rio T."/>
            <person name="Dalin E."/>
            <person name="Tice H."/>
            <person name="Bruce D."/>
            <person name="Goodwin L."/>
            <person name="Pitluck S."/>
            <person name="Kyrpides N."/>
            <person name="Mavromatis K."/>
            <person name="Ivanova N."/>
            <person name="Mikhailova N."/>
            <person name="Chertkov O."/>
            <person name="Brettin T."/>
            <person name="Detter J.C."/>
            <person name="Han C."/>
            <person name="Larimer F."/>
            <person name="Land M."/>
            <person name="Hauser L."/>
            <person name="Markowitz V."/>
            <person name="Cheng J.-F."/>
            <person name="Hugenholtz P."/>
            <person name="Woyke T."/>
            <person name="Wu D."/>
            <person name="Pukall R."/>
            <person name="Steenblock K."/>
            <person name="Schneider S."/>
            <person name="Klenk H.-P."/>
            <person name="Eisen J.A."/>
        </authorList>
    </citation>
    <scope>NUCLEOTIDE SEQUENCE [LARGE SCALE GENOMIC DNA]</scope>
    <source>
        <strain evidence="8">DSM 14684 / CIP 108061 / JCM 11494 / NBRC 100937 / ID131577</strain>
    </source>
</reference>
<comment type="pathway">
    <text evidence="1">Amino-acid degradation; L-proline degradation into L-glutamate; L-glutamate from L-proline: step 2/2.</text>
</comment>
<feature type="domain" description="Aldehyde dehydrogenase" evidence="6">
    <location>
        <begin position="60"/>
        <end position="521"/>
    </location>
</feature>
<dbReference type="STRING" id="469383.Cwoe_3163"/>
<evidence type="ECO:0000256" key="2">
    <source>
        <dbReference type="ARBA" id="ARBA00012884"/>
    </source>
</evidence>
<gene>
    <name evidence="7" type="ordered locus">Cwoe_3163</name>
</gene>
<dbReference type="OrthoDB" id="6882680at2"/>
<dbReference type="eggNOG" id="COG1012">
    <property type="taxonomic scope" value="Bacteria"/>
</dbReference>
<keyword evidence="8" id="KW-1185">Reference proteome</keyword>
<dbReference type="InterPro" id="IPR016161">
    <property type="entry name" value="Ald_DH/histidinol_DH"/>
</dbReference>
<evidence type="ECO:0000256" key="1">
    <source>
        <dbReference type="ARBA" id="ARBA00004786"/>
    </source>
</evidence>
<dbReference type="InterPro" id="IPR016163">
    <property type="entry name" value="Ald_DH_C"/>
</dbReference>
<dbReference type="EMBL" id="CP001854">
    <property type="protein sequence ID" value="ADB51582.1"/>
    <property type="molecule type" value="Genomic_DNA"/>
</dbReference>
<evidence type="ECO:0000256" key="5">
    <source>
        <dbReference type="ARBA" id="ARBA00048142"/>
    </source>
</evidence>
<dbReference type="RefSeq" id="WP_012934633.1">
    <property type="nucleotide sequence ID" value="NC_013739.1"/>
</dbReference>
<dbReference type="InterPro" id="IPR050485">
    <property type="entry name" value="Proline_metab_enzyme"/>
</dbReference>
<dbReference type="PROSITE" id="PS00070">
    <property type="entry name" value="ALDEHYDE_DEHYDR_CYS"/>
    <property type="match status" value="1"/>
</dbReference>
<dbReference type="AlphaFoldDB" id="D3FDW6"/>
<name>D3FDW6_CONWI</name>
<evidence type="ECO:0000313" key="8">
    <source>
        <dbReference type="Proteomes" id="UP000008229"/>
    </source>
</evidence>
<sequence>MSATGSPTRLDAPFANEPVVELRRAPLRARLADALAALDAELPLTVPVSVGGETREPAADAFRSTDPGTPDRVVAVAAEASPAEVGAAVTHAVEGGRAWALRPARERAEVLLRAAAGLRAQRARLAALALRECGKPWPEADADVCEAIDFLEYYARGAVALDAGAALLQPPGERNALRYAPRGVVAVIAPWNFPLAIVTGMTAAALATGNAAVVKPAEQSPACAAAVVAALHAAGVPPDALALLPGAGEVGAALVRDPRVATIAFTGSLAVGLEIQRAAAEPAPGQHALKRLVAELGGKNCVIVDADADLDEAVPAIVASAFHYAGQKCSAAARVLVHEAVAETLCQRLAGAVAVLSVGQPQLLETEVGPLIERAAQERIERASARAEAEGRLLVRHAGPLPAAGWFCAPAVATDLPPDSPLLRDELFGPLLTVEAVRDVGHACALVDALPYALTGALFCRDPATVAAVAAISPVGNLYVNRATTGAMVGRQPFGGNRLSGTGAKAGGPDYLRHFAEPRVVTENTVRHGLVA</sequence>
<dbReference type="Gene3D" id="3.40.309.10">
    <property type="entry name" value="Aldehyde Dehydrogenase, Chain A, domain 2"/>
    <property type="match status" value="1"/>
</dbReference>
<dbReference type="InterPro" id="IPR016160">
    <property type="entry name" value="Ald_DH_CS_CYS"/>
</dbReference>
<evidence type="ECO:0000313" key="7">
    <source>
        <dbReference type="EMBL" id="ADB51582.1"/>
    </source>
</evidence>
<dbReference type="InterPro" id="IPR015590">
    <property type="entry name" value="Aldehyde_DH_dom"/>
</dbReference>
<accession>D3FDW6</accession>
<dbReference type="Gene3D" id="3.40.605.10">
    <property type="entry name" value="Aldehyde Dehydrogenase, Chain A, domain 1"/>
    <property type="match status" value="1"/>
</dbReference>
<dbReference type="GO" id="GO:0009898">
    <property type="term" value="C:cytoplasmic side of plasma membrane"/>
    <property type="evidence" value="ECO:0007669"/>
    <property type="project" value="TreeGrafter"/>
</dbReference>
<dbReference type="Proteomes" id="UP000008229">
    <property type="component" value="Chromosome"/>
</dbReference>
<dbReference type="GO" id="GO:0003842">
    <property type="term" value="F:L-glutamate gamma-semialdehyde dehydrogenase activity"/>
    <property type="evidence" value="ECO:0007669"/>
    <property type="project" value="UniProtKB-EC"/>
</dbReference>
<keyword evidence="3" id="KW-0560">Oxidoreductase</keyword>
<evidence type="ECO:0000259" key="6">
    <source>
        <dbReference type="Pfam" id="PF00171"/>
    </source>
</evidence>
<dbReference type="SUPFAM" id="SSF53720">
    <property type="entry name" value="ALDH-like"/>
    <property type="match status" value="1"/>
</dbReference>
<evidence type="ECO:0000256" key="4">
    <source>
        <dbReference type="ARBA" id="ARBA00023027"/>
    </source>
</evidence>
<dbReference type="GO" id="GO:0004657">
    <property type="term" value="F:proline dehydrogenase activity"/>
    <property type="evidence" value="ECO:0007669"/>
    <property type="project" value="UniProtKB-ARBA"/>
</dbReference>
<organism evidence="7 8">
    <name type="scientific">Conexibacter woesei (strain DSM 14684 / CCUG 47730 / CIP 108061 / JCM 11494 / NBRC 100937 / ID131577)</name>
    <dbReference type="NCBI Taxonomy" id="469383"/>
    <lineage>
        <taxon>Bacteria</taxon>
        <taxon>Bacillati</taxon>
        <taxon>Actinomycetota</taxon>
        <taxon>Thermoleophilia</taxon>
        <taxon>Solirubrobacterales</taxon>
        <taxon>Conexibacteraceae</taxon>
        <taxon>Conexibacter</taxon>
    </lineage>
</organism>
<dbReference type="Pfam" id="PF00171">
    <property type="entry name" value="Aldedh"/>
    <property type="match status" value="1"/>
</dbReference>
<dbReference type="EC" id="1.2.1.88" evidence="2"/>
<dbReference type="KEGG" id="cwo:Cwoe_3163"/>
<dbReference type="InterPro" id="IPR016162">
    <property type="entry name" value="Ald_DH_N"/>
</dbReference>
<dbReference type="FunFam" id="3.40.309.10:FF:000005">
    <property type="entry name" value="1-pyrroline-5-carboxylate dehydrogenase 1"/>
    <property type="match status" value="1"/>
</dbReference>
<reference evidence="7 8" key="1">
    <citation type="journal article" date="2010" name="Stand. Genomic Sci.">
        <title>Complete genome sequence of Conexibacter woesei type strain (ID131577).</title>
        <authorList>
            <person name="Pukall R."/>
            <person name="Lapidus A."/>
            <person name="Glavina Del Rio T."/>
            <person name="Copeland A."/>
            <person name="Tice H."/>
            <person name="Cheng J.-F."/>
            <person name="Lucas S."/>
            <person name="Chen F."/>
            <person name="Nolan M."/>
            <person name="Bruce D."/>
            <person name="Goodwin L."/>
            <person name="Pitluck S."/>
            <person name="Mavromatis K."/>
            <person name="Ivanova N."/>
            <person name="Ovchinnikova G."/>
            <person name="Pati A."/>
            <person name="Chen A."/>
            <person name="Palaniappan K."/>
            <person name="Land M."/>
            <person name="Hauser L."/>
            <person name="Chang Y.-J."/>
            <person name="Jeffries C.D."/>
            <person name="Chain P."/>
            <person name="Meincke L."/>
            <person name="Sims D."/>
            <person name="Brettin T."/>
            <person name="Detter J.C."/>
            <person name="Rohde M."/>
            <person name="Goeker M."/>
            <person name="Bristow J."/>
            <person name="Eisen J.A."/>
            <person name="Markowitz V."/>
            <person name="Kyrpides N.C."/>
            <person name="Klenk H.-P."/>
            <person name="Hugenholtz P."/>
        </authorList>
    </citation>
    <scope>NUCLEOTIDE SEQUENCE [LARGE SCALE GENOMIC DNA]</scope>
    <source>
        <strain evidence="8">DSM 14684 / CIP 108061 / JCM 11494 / NBRC 100937 / ID131577</strain>
    </source>
</reference>
<dbReference type="PANTHER" id="PTHR42862">
    <property type="entry name" value="DELTA-1-PYRROLINE-5-CARBOXYLATE DEHYDROGENASE 1, ISOFORM A-RELATED"/>
    <property type="match status" value="1"/>
</dbReference>
<dbReference type="GO" id="GO:0010133">
    <property type="term" value="P:L-proline catabolic process to L-glutamate"/>
    <property type="evidence" value="ECO:0007669"/>
    <property type="project" value="TreeGrafter"/>
</dbReference>
<comment type="catalytic activity">
    <reaction evidence="5">
        <text>L-glutamate 5-semialdehyde + NAD(+) + H2O = L-glutamate + NADH + 2 H(+)</text>
        <dbReference type="Rhea" id="RHEA:30235"/>
        <dbReference type="ChEBI" id="CHEBI:15377"/>
        <dbReference type="ChEBI" id="CHEBI:15378"/>
        <dbReference type="ChEBI" id="CHEBI:29985"/>
        <dbReference type="ChEBI" id="CHEBI:57540"/>
        <dbReference type="ChEBI" id="CHEBI:57945"/>
        <dbReference type="ChEBI" id="CHEBI:58066"/>
        <dbReference type="EC" id="1.2.1.88"/>
    </reaction>
</comment>